<evidence type="ECO:0000256" key="2">
    <source>
        <dbReference type="ARBA" id="ARBA00022723"/>
    </source>
</evidence>
<accession>A0A6V7P175</accession>
<reference evidence="11" key="1">
    <citation type="submission" date="2020-07" db="EMBL/GenBank/DDBJ databases">
        <authorList>
            <person name="Lin J."/>
        </authorList>
    </citation>
    <scope>NUCLEOTIDE SEQUENCE</scope>
</reference>
<evidence type="ECO:0000256" key="5">
    <source>
        <dbReference type="ARBA" id="ARBA00023329"/>
    </source>
</evidence>
<dbReference type="EMBL" id="LR862144">
    <property type="protein sequence ID" value="CAD1824478.1"/>
    <property type="molecule type" value="Genomic_DNA"/>
</dbReference>
<comment type="subcellular location">
    <subcellularLocation>
        <location evidence="1">Cytoplasmic vesicle</location>
        <location evidence="1">Autophagosome</location>
    </subcellularLocation>
</comment>
<sequence>MDYPAINPQVFDREVVIKVKYGDILKRFNTRVYGQYLDYDITRLRMKIINAFKLSPDAELTLTYTDEDDDIVTLDDDDDLHAAVKQQLNPLRITAQMKCDASADAELTPQSATPPQAVASAPPLAETLQFLSKLEFLNDTRPSNGSVGQSSVNVNASNEQKDNPVPERSDKQPKTDHTPLEVRTEAPQNHGAAGFSPIDDVLPYLLTKNNDEKKNVSKVHHSPYSDSLIVEPLGCHEVPKMPTFPHYGVGTDAVGNETIKQKALGTLLPSTFGDGFIRNDVPSFHGWPLGAPSNAVPRPVQCDGCGMNPISGPRYKSKVKDNYDLCSICFSRMGNKDDYTRMDKPSPFPHKMFNHHPKSRCVSLGFTTRPTREKLEGRFIKDVAVHDGTMMAPNTKFTKIWRMRNNGTTPWPYGTRIVWVGGDRIASQDRVQLEIPTNGFAVDREIDIAVDFIAPPLPGRYISYWRLAAPLGQKFGQRVWVLIQVESPSPPTSGSKLSLNLNLPPAGSSSSVIEMMGTNVETKDDAHPQSNVTNTDEELIKPLVDDGPVIITDEPVEPPIAVVPPVQYPAVDFPMSAPPQPPMSAPPQPPPLPLLQAFNHDDSVEEVMLKELEEMGFKQIDLNKEVLRQNKYDLDQSVGDLCGFSEWDPLLIELEEMGFADKERNKKMLEKNGGSIKRAVMDLVAEEKKPI</sequence>
<feature type="region of interest" description="Disordered" evidence="7">
    <location>
        <begin position="141"/>
        <end position="179"/>
    </location>
</feature>
<dbReference type="AlphaFoldDB" id="A0A6V7P175"/>
<dbReference type="PROSITE" id="PS51745">
    <property type="entry name" value="PB1"/>
    <property type="match status" value="1"/>
</dbReference>
<proteinExistence type="predicted"/>
<evidence type="ECO:0000313" key="11">
    <source>
        <dbReference type="EMBL" id="CAD1824478.1"/>
    </source>
</evidence>
<dbReference type="InterPro" id="IPR000433">
    <property type="entry name" value="Znf_ZZ"/>
</dbReference>
<dbReference type="InterPro" id="IPR043145">
    <property type="entry name" value="Znf_ZZ_sf"/>
</dbReference>
<dbReference type="Pfam" id="PF00569">
    <property type="entry name" value="ZZ"/>
    <property type="match status" value="1"/>
</dbReference>
<protein>
    <recommendedName>
        <fullName evidence="12">Protein NBR1 homolog</fullName>
    </recommendedName>
</protein>
<dbReference type="InterPro" id="IPR000270">
    <property type="entry name" value="PB1_dom"/>
</dbReference>
<dbReference type="CDD" id="cd14319">
    <property type="entry name" value="UBA_NBR1"/>
    <property type="match status" value="2"/>
</dbReference>
<evidence type="ECO:0000259" key="8">
    <source>
        <dbReference type="PROSITE" id="PS50030"/>
    </source>
</evidence>
<dbReference type="GO" id="GO:0005776">
    <property type="term" value="C:autophagosome"/>
    <property type="evidence" value="ECO:0007669"/>
    <property type="project" value="UniProtKB-SubCell"/>
</dbReference>
<dbReference type="InterPro" id="IPR015940">
    <property type="entry name" value="UBA"/>
</dbReference>
<dbReference type="FunFam" id="2.60.40.10:FF:000199">
    <property type="entry name" value="next to BRCA1 gene 1 protein-like"/>
    <property type="match status" value="1"/>
</dbReference>
<feature type="compositionally biased region" description="Low complexity" evidence="7">
    <location>
        <begin position="143"/>
        <end position="158"/>
    </location>
</feature>
<dbReference type="PANTHER" id="PTHR20930">
    <property type="entry name" value="OVARIAN CARCINOMA ANTIGEN CA125-RELATED"/>
    <property type="match status" value="1"/>
</dbReference>
<dbReference type="PANTHER" id="PTHR20930:SF0">
    <property type="entry name" value="PROTEIN ILRUN"/>
    <property type="match status" value="1"/>
</dbReference>
<gene>
    <name evidence="11" type="ORF">CB5_LOCUS7689</name>
</gene>
<dbReference type="Gene3D" id="3.10.20.90">
    <property type="entry name" value="Phosphatidylinositol 3-kinase Catalytic Subunit, Chain A, domain 1"/>
    <property type="match status" value="1"/>
</dbReference>
<evidence type="ECO:0008006" key="12">
    <source>
        <dbReference type="Google" id="ProtNLM"/>
    </source>
</evidence>
<dbReference type="CDD" id="cd14947">
    <property type="entry name" value="NBR1_like"/>
    <property type="match status" value="1"/>
</dbReference>
<evidence type="ECO:0000259" key="9">
    <source>
        <dbReference type="PROSITE" id="PS50135"/>
    </source>
</evidence>
<evidence type="ECO:0000256" key="7">
    <source>
        <dbReference type="SAM" id="MobiDB-lite"/>
    </source>
</evidence>
<keyword evidence="2" id="KW-0479">Metal-binding</keyword>
<keyword evidence="3 6" id="KW-0863">Zinc-finger</keyword>
<dbReference type="SUPFAM" id="SSF57850">
    <property type="entry name" value="RING/U-box"/>
    <property type="match status" value="1"/>
</dbReference>
<dbReference type="Pfam" id="PF16158">
    <property type="entry name" value="N_BRCA1_IG"/>
    <property type="match status" value="1"/>
</dbReference>
<dbReference type="Gene3D" id="2.60.40.10">
    <property type="entry name" value="Immunoglobulins"/>
    <property type="match status" value="1"/>
</dbReference>
<dbReference type="InterPro" id="IPR056893">
    <property type="entry name" value="UBA_Nbr1_C"/>
</dbReference>
<dbReference type="SUPFAM" id="SSF54277">
    <property type="entry name" value="CAD &amp; PB1 domains"/>
    <property type="match status" value="1"/>
</dbReference>
<evidence type="ECO:0000256" key="6">
    <source>
        <dbReference type="PROSITE-ProRule" id="PRU00228"/>
    </source>
</evidence>
<dbReference type="Pfam" id="PF24932">
    <property type="entry name" value="UBA_NBR1_C"/>
    <property type="match status" value="2"/>
</dbReference>
<dbReference type="PROSITE" id="PS50135">
    <property type="entry name" value="ZF_ZZ_2"/>
    <property type="match status" value="1"/>
</dbReference>
<dbReference type="GO" id="GO:0031410">
    <property type="term" value="C:cytoplasmic vesicle"/>
    <property type="evidence" value="ECO:0007669"/>
    <property type="project" value="UniProtKB-KW"/>
</dbReference>
<evidence type="ECO:0000256" key="4">
    <source>
        <dbReference type="ARBA" id="ARBA00022833"/>
    </source>
</evidence>
<dbReference type="PROSITE" id="PS50030">
    <property type="entry name" value="UBA"/>
    <property type="match status" value="1"/>
</dbReference>
<feature type="domain" description="ZZ-type" evidence="9">
    <location>
        <begin position="297"/>
        <end position="347"/>
    </location>
</feature>
<dbReference type="SMART" id="SM00666">
    <property type="entry name" value="PB1"/>
    <property type="match status" value="1"/>
</dbReference>
<dbReference type="InterPro" id="IPR009060">
    <property type="entry name" value="UBA-like_sf"/>
</dbReference>
<dbReference type="Gene3D" id="3.30.60.90">
    <property type="match status" value="1"/>
</dbReference>
<keyword evidence="5" id="KW-0968">Cytoplasmic vesicle</keyword>
<dbReference type="SUPFAM" id="SSF46934">
    <property type="entry name" value="UBA-like"/>
    <property type="match status" value="1"/>
</dbReference>
<dbReference type="SMART" id="SM00291">
    <property type="entry name" value="ZnF_ZZ"/>
    <property type="match status" value="1"/>
</dbReference>
<evidence type="ECO:0000259" key="10">
    <source>
        <dbReference type="PROSITE" id="PS51745"/>
    </source>
</evidence>
<dbReference type="Gene3D" id="1.10.8.10">
    <property type="entry name" value="DNA helicase RuvA subunit, C-terminal domain"/>
    <property type="match status" value="2"/>
</dbReference>
<dbReference type="InterPro" id="IPR032350">
    <property type="entry name" value="Nbr1_FW"/>
</dbReference>
<feature type="compositionally biased region" description="Basic and acidic residues" evidence="7">
    <location>
        <begin position="159"/>
        <end position="179"/>
    </location>
</feature>
<organism evidence="11">
    <name type="scientific">Ananas comosus var. bracteatus</name>
    <name type="common">red pineapple</name>
    <dbReference type="NCBI Taxonomy" id="296719"/>
    <lineage>
        <taxon>Eukaryota</taxon>
        <taxon>Viridiplantae</taxon>
        <taxon>Streptophyta</taxon>
        <taxon>Embryophyta</taxon>
        <taxon>Tracheophyta</taxon>
        <taxon>Spermatophyta</taxon>
        <taxon>Magnoliopsida</taxon>
        <taxon>Liliopsida</taxon>
        <taxon>Poales</taxon>
        <taxon>Bromeliaceae</taxon>
        <taxon>Bromelioideae</taxon>
        <taxon>Ananas</taxon>
    </lineage>
</organism>
<dbReference type="InterPro" id="IPR053793">
    <property type="entry name" value="PB1-like"/>
</dbReference>
<feature type="domain" description="UBA" evidence="8">
    <location>
        <begin position="633"/>
        <end position="686"/>
    </location>
</feature>
<dbReference type="GO" id="GO:0008270">
    <property type="term" value="F:zinc ion binding"/>
    <property type="evidence" value="ECO:0007669"/>
    <property type="project" value="UniProtKB-KW"/>
</dbReference>
<feature type="domain" description="PB1" evidence="10">
    <location>
        <begin position="14"/>
        <end position="93"/>
    </location>
</feature>
<dbReference type="Pfam" id="PF00564">
    <property type="entry name" value="PB1"/>
    <property type="match status" value="1"/>
</dbReference>
<name>A0A6V7P175_ANACO</name>
<evidence type="ECO:0000256" key="3">
    <source>
        <dbReference type="ARBA" id="ARBA00022771"/>
    </source>
</evidence>
<evidence type="ECO:0000256" key="1">
    <source>
        <dbReference type="ARBA" id="ARBA00004419"/>
    </source>
</evidence>
<dbReference type="InterPro" id="IPR013783">
    <property type="entry name" value="Ig-like_fold"/>
</dbReference>
<keyword evidence="4" id="KW-0862">Zinc</keyword>